<evidence type="ECO:0000313" key="6">
    <source>
        <dbReference type="EMBL" id="MBW4360631.1"/>
    </source>
</evidence>
<name>A0ABS6XWG2_9FLAO</name>
<keyword evidence="3 4" id="KW-0472">Membrane</keyword>
<feature type="transmembrane region" description="Helical" evidence="4">
    <location>
        <begin position="246"/>
        <end position="265"/>
    </location>
</feature>
<feature type="domain" description="Major facilitator superfamily (MFS) profile" evidence="5">
    <location>
        <begin position="1"/>
        <end position="385"/>
    </location>
</feature>
<evidence type="ECO:0000313" key="7">
    <source>
        <dbReference type="Proteomes" id="UP000812031"/>
    </source>
</evidence>
<feature type="transmembrane region" description="Helical" evidence="4">
    <location>
        <begin position="204"/>
        <end position="226"/>
    </location>
</feature>
<dbReference type="PROSITE" id="PS50850">
    <property type="entry name" value="MFS"/>
    <property type="match status" value="1"/>
</dbReference>
<organism evidence="6 7">
    <name type="scientific">Flavobacterium taihuense</name>
    <dbReference type="NCBI Taxonomy" id="2857508"/>
    <lineage>
        <taxon>Bacteria</taxon>
        <taxon>Pseudomonadati</taxon>
        <taxon>Bacteroidota</taxon>
        <taxon>Flavobacteriia</taxon>
        <taxon>Flavobacteriales</taxon>
        <taxon>Flavobacteriaceae</taxon>
        <taxon>Flavobacterium</taxon>
    </lineage>
</organism>
<sequence length="385" mass="42509">MNKILPVIVFSQFVCVSIWFATNAVMADIIRSFHLNSNSLTHLTSAVQLGFVSGTITFSLFNIADRYSPSLVFLMSALVASFFNLCILFNGFGFPGLLLFRFGTGFFLAGIYPVGMKIAADYFDKGLGKSMGLIVGALVLGTAFPHFLKSVTFKFDWEFVIFITSGLAILGGFLVYFFVPVGPYRKPFQKLVGFSLFSGFKDKAFRVAAFGYFGHMWELYTFWAFVPIMVASYNEFYSKAELNVSFLSFLIIASGGVGCVFSGLLSRYFGVKKMAMVSLLLSCLCCLFSPFFLLHCSPVIFILFMLFWGFFVIADSPLFSTLIAQLAPSETKATSLTFVTGLGFAITILSIQFLSVLTTIIDNHFVYIVLGIGPVLGLLAMINKK</sequence>
<feature type="transmembrane region" description="Helical" evidence="4">
    <location>
        <begin position="43"/>
        <end position="64"/>
    </location>
</feature>
<protein>
    <submittedName>
        <fullName evidence="6">MFS transporter</fullName>
    </submittedName>
</protein>
<dbReference type="Proteomes" id="UP000812031">
    <property type="component" value="Unassembled WGS sequence"/>
</dbReference>
<comment type="caution">
    <text evidence="6">The sequence shown here is derived from an EMBL/GenBank/DDBJ whole genome shotgun (WGS) entry which is preliminary data.</text>
</comment>
<evidence type="ECO:0000256" key="4">
    <source>
        <dbReference type="SAM" id="Phobius"/>
    </source>
</evidence>
<feature type="transmembrane region" description="Helical" evidence="4">
    <location>
        <begin position="277"/>
        <end position="294"/>
    </location>
</feature>
<evidence type="ECO:0000256" key="2">
    <source>
        <dbReference type="ARBA" id="ARBA00022989"/>
    </source>
</evidence>
<reference evidence="6 7" key="1">
    <citation type="submission" date="2021-07" db="EMBL/GenBank/DDBJ databases">
        <title>Flavobacterium sp. nov. isolated from sediment on the Taihu Lake.</title>
        <authorList>
            <person name="Qu J.-H."/>
        </authorList>
    </citation>
    <scope>NUCLEOTIDE SEQUENCE [LARGE SCALE GENOMIC DNA]</scope>
    <source>
        <strain evidence="6 7">NAS39</strain>
    </source>
</reference>
<keyword evidence="7" id="KW-1185">Reference proteome</keyword>
<dbReference type="InterPro" id="IPR011701">
    <property type="entry name" value="MFS"/>
</dbReference>
<feature type="transmembrane region" description="Helical" evidence="4">
    <location>
        <begin position="336"/>
        <end position="358"/>
    </location>
</feature>
<feature type="transmembrane region" description="Helical" evidence="4">
    <location>
        <begin position="159"/>
        <end position="183"/>
    </location>
</feature>
<accession>A0ABS6XWG2</accession>
<dbReference type="InterPro" id="IPR020846">
    <property type="entry name" value="MFS_dom"/>
</dbReference>
<gene>
    <name evidence="6" type="ORF">KZH69_09070</name>
</gene>
<dbReference type="PANTHER" id="PTHR23521">
    <property type="entry name" value="TRANSPORTER MFS SUPERFAMILY"/>
    <property type="match status" value="1"/>
</dbReference>
<feature type="transmembrane region" description="Helical" evidence="4">
    <location>
        <begin position="127"/>
        <end position="147"/>
    </location>
</feature>
<dbReference type="RefSeq" id="WP_219317110.1">
    <property type="nucleotide sequence ID" value="NZ_JAHWYN010000006.1"/>
</dbReference>
<evidence type="ECO:0000256" key="1">
    <source>
        <dbReference type="ARBA" id="ARBA00022692"/>
    </source>
</evidence>
<evidence type="ECO:0000256" key="3">
    <source>
        <dbReference type="ARBA" id="ARBA00023136"/>
    </source>
</evidence>
<keyword evidence="2 4" id="KW-1133">Transmembrane helix</keyword>
<proteinExistence type="predicted"/>
<feature type="transmembrane region" description="Helical" evidence="4">
    <location>
        <begin position="364"/>
        <end position="382"/>
    </location>
</feature>
<evidence type="ECO:0000259" key="5">
    <source>
        <dbReference type="PROSITE" id="PS50850"/>
    </source>
</evidence>
<dbReference type="Pfam" id="PF07690">
    <property type="entry name" value="MFS_1"/>
    <property type="match status" value="1"/>
</dbReference>
<feature type="transmembrane region" description="Helical" evidence="4">
    <location>
        <begin position="98"/>
        <end position="115"/>
    </location>
</feature>
<feature type="transmembrane region" description="Helical" evidence="4">
    <location>
        <begin position="300"/>
        <end position="324"/>
    </location>
</feature>
<keyword evidence="1 4" id="KW-0812">Transmembrane</keyword>
<feature type="transmembrane region" description="Helical" evidence="4">
    <location>
        <begin position="71"/>
        <end position="92"/>
    </location>
</feature>
<dbReference type="EMBL" id="JAHWYN010000006">
    <property type="protein sequence ID" value="MBW4360631.1"/>
    <property type="molecule type" value="Genomic_DNA"/>
</dbReference>
<dbReference type="PANTHER" id="PTHR23521:SF3">
    <property type="entry name" value="MFS TRANSPORTER"/>
    <property type="match status" value="1"/>
</dbReference>